<dbReference type="AlphaFoldDB" id="A0A8C8JW19"/>
<evidence type="ECO:0000256" key="3">
    <source>
        <dbReference type="SAM" id="MobiDB-lite"/>
    </source>
</evidence>
<keyword evidence="6" id="KW-1185">Reference proteome</keyword>
<dbReference type="InterPro" id="IPR018247">
    <property type="entry name" value="EF_Hand_1_Ca_BS"/>
</dbReference>
<dbReference type="SUPFAM" id="SSF47473">
    <property type="entry name" value="EF-hand"/>
    <property type="match status" value="1"/>
</dbReference>
<keyword evidence="4" id="KW-0812">Transmembrane</keyword>
<evidence type="ECO:0000313" key="5">
    <source>
        <dbReference type="Ensembl" id="ENSOTSP00005101228.2"/>
    </source>
</evidence>
<feature type="compositionally biased region" description="Low complexity" evidence="3">
    <location>
        <begin position="1"/>
        <end position="13"/>
    </location>
</feature>
<evidence type="ECO:0000256" key="2">
    <source>
        <dbReference type="ARBA" id="ARBA00022837"/>
    </source>
</evidence>
<feature type="compositionally biased region" description="Polar residues" evidence="3">
    <location>
        <begin position="41"/>
        <end position="53"/>
    </location>
</feature>
<keyword evidence="4" id="KW-0472">Membrane</keyword>
<feature type="region of interest" description="Disordered" evidence="3">
    <location>
        <begin position="37"/>
        <end position="64"/>
    </location>
</feature>
<reference evidence="5" key="2">
    <citation type="submission" date="2025-09" db="UniProtKB">
        <authorList>
            <consortium name="Ensembl"/>
        </authorList>
    </citation>
    <scope>IDENTIFICATION</scope>
</reference>
<name>A0A8C8JW19_ONCTS</name>
<reference evidence="5" key="1">
    <citation type="submission" date="2025-08" db="UniProtKB">
        <authorList>
            <consortium name="Ensembl"/>
        </authorList>
    </citation>
    <scope>IDENTIFICATION</scope>
</reference>
<evidence type="ECO:0000256" key="1">
    <source>
        <dbReference type="ARBA" id="ARBA00022723"/>
    </source>
</evidence>
<evidence type="ECO:0000256" key="4">
    <source>
        <dbReference type="SAM" id="Phobius"/>
    </source>
</evidence>
<dbReference type="GO" id="GO:0046872">
    <property type="term" value="F:metal ion binding"/>
    <property type="evidence" value="ECO:0007669"/>
    <property type="project" value="UniProtKB-KW"/>
</dbReference>
<keyword evidence="2" id="KW-0106">Calcium</keyword>
<dbReference type="Proteomes" id="UP000694402">
    <property type="component" value="Unassembled WGS sequence"/>
</dbReference>
<dbReference type="InterPro" id="IPR001751">
    <property type="entry name" value="S100/CaBP7/8-like_CS"/>
</dbReference>
<proteinExistence type="predicted"/>
<organism evidence="5 6">
    <name type="scientific">Oncorhynchus tshawytscha</name>
    <name type="common">Chinook salmon</name>
    <name type="synonym">Salmo tshawytscha</name>
    <dbReference type="NCBI Taxonomy" id="74940"/>
    <lineage>
        <taxon>Eukaryota</taxon>
        <taxon>Metazoa</taxon>
        <taxon>Chordata</taxon>
        <taxon>Craniata</taxon>
        <taxon>Vertebrata</taxon>
        <taxon>Euteleostomi</taxon>
        <taxon>Actinopterygii</taxon>
        <taxon>Neopterygii</taxon>
        <taxon>Teleostei</taxon>
        <taxon>Protacanthopterygii</taxon>
        <taxon>Salmoniformes</taxon>
        <taxon>Salmonidae</taxon>
        <taxon>Salmoninae</taxon>
        <taxon>Oncorhynchus</taxon>
    </lineage>
</organism>
<dbReference type="GeneTree" id="ENSGT00970000197205"/>
<dbReference type="PROSITE" id="PS00018">
    <property type="entry name" value="EF_HAND_1"/>
    <property type="match status" value="1"/>
</dbReference>
<accession>A0A8C8JW19</accession>
<gene>
    <name evidence="5" type="primary">RABIF</name>
</gene>
<keyword evidence="4" id="KW-1133">Transmembrane helix</keyword>
<dbReference type="Ensembl" id="ENSOTST00005109480.2">
    <property type="protein sequence ID" value="ENSOTSP00005101228.2"/>
    <property type="gene ID" value="ENSOTSG00005046556.2"/>
</dbReference>
<evidence type="ECO:0000313" key="6">
    <source>
        <dbReference type="Proteomes" id="UP000694402"/>
    </source>
</evidence>
<dbReference type="InterPro" id="IPR011992">
    <property type="entry name" value="EF-hand-dom_pair"/>
</dbReference>
<protein>
    <submittedName>
        <fullName evidence="5">Uncharacterized protein</fullName>
    </submittedName>
</protein>
<dbReference type="Gene3D" id="1.10.238.10">
    <property type="entry name" value="EF-hand"/>
    <property type="match status" value="1"/>
</dbReference>
<sequence length="119" mass="13103">MAQPTSPGSPSPSDTMAQPTPLEASLEAIIMTFHKHADSGDSMTLSKKANQPHQGRKGGPEGDDLVTMLDQDGDGALNFMEYLTLIVTLACMCNCVLKEKMCLHFMKKPACFHLFFWRL</sequence>
<keyword evidence="1" id="KW-0479">Metal-binding</keyword>
<feature type="transmembrane region" description="Helical" evidence="4">
    <location>
        <begin position="79"/>
        <end position="97"/>
    </location>
</feature>
<feature type="region of interest" description="Disordered" evidence="3">
    <location>
        <begin position="1"/>
        <end position="21"/>
    </location>
</feature>
<dbReference type="PROSITE" id="PS00303">
    <property type="entry name" value="S100_CABP"/>
    <property type="match status" value="1"/>
</dbReference>